<organism evidence="3 4">
    <name type="scientific">Halioxenophilus aromaticivorans</name>
    <dbReference type="NCBI Taxonomy" id="1306992"/>
    <lineage>
        <taxon>Bacteria</taxon>
        <taxon>Pseudomonadati</taxon>
        <taxon>Pseudomonadota</taxon>
        <taxon>Gammaproteobacteria</taxon>
        <taxon>Alteromonadales</taxon>
        <taxon>Alteromonadaceae</taxon>
        <taxon>Halioxenophilus</taxon>
    </lineage>
</organism>
<evidence type="ECO:0000313" key="3">
    <source>
        <dbReference type="EMBL" id="GAA4954333.1"/>
    </source>
</evidence>
<dbReference type="RefSeq" id="WP_345426240.1">
    <property type="nucleotide sequence ID" value="NZ_BAABLX010000059.1"/>
</dbReference>
<name>A0AAV3U6U2_9ALTE</name>
<gene>
    <name evidence="3" type="ORF">GCM10025791_38160</name>
</gene>
<dbReference type="InterPro" id="IPR032710">
    <property type="entry name" value="NTF2-like_dom_sf"/>
</dbReference>
<comment type="caution">
    <text evidence="3">The sequence shown here is derived from an EMBL/GenBank/DDBJ whole genome shotgun (WGS) entry which is preliminary data.</text>
</comment>
<feature type="compositionally biased region" description="Polar residues" evidence="1">
    <location>
        <begin position="1"/>
        <end position="11"/>
    </location>
</feature>
<proteinExistence type="predicted"/>
<dbReference type="EMBL" id="BAABLX010000059">
    <property type="protein sequence ID" value="GAA4954333.1"/>
    <property type="molecule type" value="Genomic_DNA"/>
</dbReference>
<dbReference type="SUPFAM" id="SSF54427">
    <property type="entry name" value="NTF2-like"/>
    <property type="match status" value="1"/>
</dbReference>
<evidence type="ECO:0000313" key="4">
    <source>
        <dbReference type="Proteomes" id="UP001409585"/>
    </source>
</evidence>
<accession>A0AAV3U6U2</accession>
<keyword evidence="4" id="KW-1185">Reference proteome</keyword>
<feature type="compositionally biased region" description="Low complexity" evidence="1">
    <location>
        <begin position="12"/>
        <end position="23"/>
    </location>
</feature>
<dbReference type="AlphaFoldDB" id="A0AAV3U6U2"/>
<dbReference type="Proteomes" id="UP001409585">
    <property type="component" value="Unassembled WGS sequence"/>
</dbReference>
<evidence type="ECO:0000259" key="2">
    <source>
        <dbReference type="Pfam" id="PF07858"/>
    </source>
</evidence>
<dbReference type="InterPro" id="IPR013100">
    <property type="entry name" value="LEH"/>
</dbReference>
<evidence type="ECO:0000256" key="1">
    <source>
        <dbReference type="SAM" id="MobiDB-lite"/>
    </source>
</evidence>
<feature type="region of interest" description="Disordered" evidence="1">
    <location>
        <begin position="1"/>
        <end position="23"/>
    </location>
</feature>
<protein>
    <recommendedName>
        <fullName evidence="2">Limonene-1,2-epoxide hydrolase domain-containing protein</fullName>
    </recommendedName>
</protein>
<feature type="domain" description="Limonene-1,2-epoxide hydrolase" evidence="2">
    <location>
        <begin position="41"/>
        <end position="148"/>
    </location>
</feature>
<reference evidence="4" key="1">
    <citation type="journal article" date="2019" name="Int. J. Syst. Evol. Microbiol.">
        <title>The Global Catalogue of Microorganisms (GCM) 10K type strain sequencing project: providing services to taxonomists for standard genome sequencing and annotation.</title>
        <authorList>
            <consortium name="The Broad Institute Genomics Platform"/>
            <consortium name="The Broad Institute Genome Sequencing Center for Infectious Disease"/>
            <person name="Wu L."/>
            <person name="Ma J."/>
        </authorList>
    </citation>
    <scope>NUCLEOTIDE SEQUENCE [LARGE SCALE GENOMIC DNA]</scope>
    <source>
        <strain evidence="4">JCM 19134</strain>
    </source>
</reference>
<dbReference type="Pfam" id="PF07858">
    <property type="entry name" value="LEH"/>
    <property type="match status" value="1"/>
</dbReference>
<dbReference type="Gene3D" id="3.10.450.50">
    <property type="match status" value="1"/>
</dbReference>
<sequence length="170" mass="19667">MNALPMNTATKQPSQPQNSQLSNRSAQEQIVLNILTLLHAKQPDFDTFTNAFAENAYYQVHVPSIRPIKGRDRLVAELARQLEDYEDCRCEIICSAGNNHRVFTERRDHVTMKKSGQRIFSSVCAVFEFNAEQKISAWREYWDIRDIQYQLGMTEEQMLALLPRDNKTGD</sequence>